<sequence>MRVELAKESDIDDISTILVDVKRIMRDGGNMQWGDDYPSPSAFLLDIKNHELIVVKEEDEILGFACINGHLPSEYSPVGWKTLNPAFSIHRLGVAPKHRKKGVAQMIFKYAEEEARKLGAKSIKLDTNSKNGPVRSLLVKLGYSFVDYIILRELPDKFMCFEKNSERNYLLSSGDAEGCSDSSTDEVLTIAEYPFLEDPHLRFSWESKENLSIILQEGVSNPSSINIDGKSIPIDKEKGVVLDKESLDKNPCIISFFNQDHEKSCILISNSLNEPDKEYCDMLFESLLYVPKPIATEKEEESSVHRGTRRSTSTKRPVRHMSIEETTRSLSKYSTEQKSLIQQARKELSVPIRIKLYRKIRDIMALDDAIEFRKPVYERYPDIREMYISQISHPMDLRLLGDKVMCRDCRYLGELVFLSELIWKNSIAFTPEHHMKELAEMLRDKLIEAFVSIKELGISKKQYMILTKQTDDILRPRKRKEAKNSLKKE</sequence>
<dbReference type="InterPro" id="IPR000182">
    <property type="entry name" value="GNAT_dom"/>
</dbReference>
<dbReference type="SUPFAM" id="SSF55729">
    <property type="entry name" value="Acyl-CoA N-acyltransferases (Nat)"/>
    <property type="match status" value="1"/>
</dbReference>
<dbReference type="Gene3D" id="3.40.630.30">
    <property type="match status" value="1"/>
</dbReference>
<evidence type="ECO:0000256" key="3">
    <source>
        <dbReference type="ARBA" id="ARBA00023117"/>
    </source>
</evidence>
<evidence type="ECO:0000313" key="7">
    <source>
        <dbReference type="Proteomes" id="UP001057375"/>
    </source>
</evidence>
<dbReference type="Gene3D" id="1.20.920.10">
    <property type="entry name" value="Bromodomain-like"/>
    <property type="match status" value="1"/>
</dbReference>
<dbReference type="InterPro" id="IPR001487">
    <property type="entry name" value="Bromodomain"/>
</dbReference>
<dbReference type="PROSITE" id="PS51186">
    <property type="entry name" value="GNAT"/>
    <property type="match status" value="1"/>
</dbReference>
<feature type="region of interest" description="Disordered" evidence="4">
    <location>
        <begin position="298"/>
        <end position="320"/>
    </location>
</feature>
<feature type="compositionally biased region" description="Basic residues" evidence="4">
    <location>
        <begin position="306"/>
        <end position="319"/>
    </location>
</feature>
<feature type="domain" description="N-acetyltransferase" evidence="5">
    <location>
        <begin position="1"/>
        <end position="164"/>
    </location>
</feature>
<keyword evidence="3" id="KW-0103">Bromodomain</keyword>
<dbReference type="Proteomes" id="UP001057375">
    <property type="component" value="Unassembled WGS sequence"/>
</dbReference>
<proteinExistence type="inferred from homology"/>
<dbReference type="InterPro" id="IPR036427">
    <property type="entry name" value="Bromodomain-like_sf"/>
</dbReference>
<dbReference type="Pfam" id="PF00583">
    <property type="entry name" value="Acetyltransf_1"/>
    <property type="match status" value="1"/>
</dbReference>
<comment type="caution">
    <text evidence="6">The sequence shown here is derived from an EMBL/GenBank/DDBJ whole genome shotgun (WGS) entry which is preliminary data.</text>
</comment>
<organism evidence="6 7">
    <name type="scientific">Aduncisulcus paluster</name>
    <dbReference type="NCBI Taxonomy" id="2918883"/>
    <lineage>
        <taxon>Eukaryota</taxon>
        <taxon>Metamonada</taxon>
        <taxon>Carpediemonas-like organisms</taxon>
        <taxon>Aduncisulcus</taxon>
    </lineage>
</organism>
<dbReference type="InterPro" id="IPR016181">
    <property type="entry name" value="Acyl_CoA_acyltransferase"/>
</dbReference>
<name>A0ABQ5JUL7_9EUKA</name>
<comment type="similarity">
    <text evidence="2">Belongs to the acetyltransferase family. GCN5 subfamily.</text>
</comment>
<dbReference type="SUPFAM" id="SSF47370">
    <property type="entry name" value="Bromodomain"/>
    <property type="match status" value="1"/>
</dbReference>
<dbReference type="EMBL" id="BQXS01011664">
    <property type="protein sequence ID" value="GKT15311.1"/>
    <property type="molecule type" value="Genomic_DNA"/>
</dbReference>
<evidence type="ECO:0000256" key="1">
    <source>
        <dbReference type="ARBA" id="ARBA00004123"/>
    </source>
</evidence>
<dbReference type="Pfam" id="PF00439">
    <property type="entry name" value="Bromodomain"/>
    <property type="match status" value="1"/>
</dbReference>
<evidence type="ECO:0000313" key="6">
    <source>
        <dbReference type="EMBL" id="GKT15311.1"/>
    </source>
</evidence>
<evidence type="ECO:0000256" key="2">
    <source>
        <dbReference type="ARBA" id="ARBA00008607"/>
    </source>
</evidence>
<evidence type="ECO:0000259" key="5">
    <source>
        <dbReference type="PROSITE" id="PS51186"/>
    </source>
</evidence>
<keyword evidence="7" id="KW-1185">Reference proteome</keyword>
<dbReference type="CDD" id="cd04301">
    <property type="entry name" value="NAT_SF"/>
    <property type="match status" value="1"/>
</dbReference>
<evidence type="ECO:0000256" key="4">
    <source>
        <dbReference type="SAM" id="MobiDB-lite"/>
    </source>
</evidence>
<accession>A0ABQ5JUL7</accession>
<protein>
    <submittedName>
        <fullName evidence="6">GNAT family N-acetyltransferase</fullName>
    </submittedName>
</protein>
<reference evidence="6" key="1">
    <citation type="submission" date="2022-03" db="EMBL/GenBank/DDBJ databases">
        <title>Draft genome sequence of Aduncisulcus paluster, a free-living microaerophilic Fornicata.</title>
        <authorList>
            <person name="Yuyama I."/>
            <person name="Kume K."/>
            <person name="Tamura T."/>
            <person name="Inagaki Y."/>
            <person name="Hashimoto T."/>
        </authorList>
    </citation>
    <scope>NUCLEOTIDE SEQUENCE</scope>
    <source>
        <strain evidence="6">NY0171</strain>
    </source>
</reference>
<gene>
    <name evidence="6" type="ORF">ADUPG1_010676</name>
</gene>
<comment type="subcellular location">
    <subcellularLocation>
        <location evidence="1">Nucleus</location>
    </subcellularLocation>
</comment>